<accession>S7ZH07</accession>
<proteinExistence type="predicted"/>
<feature type="signal peptide" evidence="3">
    <location>
        <begin position="1"/>
        <end position="34"/>
    </location>
</feature>
<evidence type="ECO:0000256" key="2">
    <source>
        <dbReference type="SAM" id="Phobius"/>
    </source>
</evidence>
<evidence type="ECO:0000256" key="1">
    <source>
        <dbReference type="SAM" id="MobiDB-lite"/>
    </source>
</evidence>
<dbReference type="EMBL" id="KB644410">
    <property type="protein sequence ID" value="EPS27936.1"/>
    <property type="molecule type" value="Genomic_DNA"/>
</dbReference>
<feature type="region of interest" description="Disordered" evidence="1">
    <location>
        <begin position="129"/>
        <end position="149"/>
    </location>
</feature>
<dbReference type="PhylomeDB" id="S7ZH07"/>
<keyword evidence="2" id="KW-0472">Membrane</keyword>
<keyword evidence="5" id="KW-1185">Reference proteome</keyword>
<dbReference type="Proteomes" id="UP000019376">
    <property type="component" value="Unassembled WGS sequence"/>
</dbReference>
<feature type="compositionally biased region" description="Pro residues" evidence="1">
    <location>
        <begin position="294"/>
        <end position="304"/>
    </location>
</feature>
<reference evidence="4 5" key="1">
    <citation type="journal article" date="2013" name="PLoS ONE">
        <title>Genomic and secretomic analyses reveal unique features of the lignocellulolytic enzyme system of Penicillium decumbens.</title>
        <authorList>
            <person name="Liu G."/>
            <person name="Zhang L."/>
            <person name="Wei X."/>
            <person name="Zou G."/>
            <person name="Qin Y."/>
            <person name="Ma L."/>
            <person name="Li J."/>
            <person name="Zheng H."/>
            <person name="Wang S."/>
            <person name="Wang C."/>
            <person name="Xun L."/>
            <person name="Zhao G.-P."/>
            <person name="Zhou Z."/>
            <person name="Qu Y."/>
        </authorList>
    </citation>
    <scope>NUCLEOTIDE SEQUENCE [LARGE SCALE GENOMIC DNA]</scope>
    <source>
        <strain evidence="5">114-2 / CGMCC 5302</strain>
    </source>
</reference>
<protein>
    <submittedName>
        <fullName evidence="4">Uncharacterized protein</fullName>
    </submittedName>
</protein>
<evidence type="ECO:0000313" key="4">
    <source>
        <dbReference type="EMBL" id="EPS27936.1"/>
    </source>
</evidence>
<feature type="compositionally biased region" description="Polar residues" evidence="1">
    <location>
        <begin position="129"/>
        <end position="148"/>
    </location>
</feature>
<organism evidence="4 5">
    <name type="scientific">Penicillium oxalicum (strain 114-2 / CGMCC 5302)</name>
    <name type="common">Penicillium decumbens</name>
    <dbReference type="NCBI Taxonomy" id="933388"/>
    <lineage>
        <taxon>Eukaryota</taxon>
        <taxon>Fungi</taxon>
        <taxon>Dikarya</taxon>
        <taxon>Ascomycota</taxon>
        <taxon>Pezizomycotina</taxon>
        <taxon>Eurotiomycetes</taxon>
        <taxon>Eurotiomycetidae</taxon>
        <taxon>Eurotiales</taxon>
        <taxon>Aspergillaceae</taxon>
        <taxon>Penicillium</taxon>
    </lineage>
</organism>
<keyword evidence="3" id="KW-0732">Signal</keyword>
<feature type="chain" id="PRO_5004547365" evidence="3">
    <location>
        <begin position="35"/>
        <end position="428"/>
    </location>
</feature>
<dbReference type="eggNOG" id="ENOG502SIUZ">
    <property type="taxonomic scope" value="Eukaryota"/>
</dbReference>
<dbReference type="HOGENOM" id="CLU_030055_0_0_1"/>
<evidence type="ECO:0000256" key="3">
    <source>
        <dbReference type="SAM" id="SignalP"/>
    </source>
</evidence>
<sequence>MPSSLVSLQISSSFFLRLLVHCLSVAVVSGVAEADHHTRSSQDPPPLNKALLGIQIGSIAGAYLVFVAVLLGLLLLVGRRLRRTVQSSNYSLQMHILQPAKQNLSLDPGSEYPMPHTQPGQAAAGFESSWNKFPSANRPSQSSSTHGSVVTIDESVVASDRQRAQDQMAMLYAAVLEHDAQKSASGHLSVRDSDSLAQSPDSQYTNPFTDRHASQQPLRESYQESLKSPKSSGSRLTKLFSSKSSSQPDGGKLRSPRLPLRKLGISSPLASPDIHVSHTYGHDQVPLSPRLYNPGPPPAAPRAEPPVAHIMPPPSRARAAPAPLNLATPTSPPHNQQTPSSLPFREAYPLQSAPPTKTTILERPTKTRNGPATGLPTPYSAYMPYTPVTPFTPGRVVTRRERRREERENGLRVLNEDDLVKDDTDMWG</sequence>
<keyword evidence="2" id="KW-0812">Transmembrane</keyword>
<gene>
    <name evidence="4" type="ORF">PDE_02880</name>
</gene>
<feature type="compositionally biased region" description="Low complexity" evidence="1">
    <location>
        <begin position="316"/>
        <end position="329"/>
    </location>
</feature>
<dbReference type="AlphaFoldDB" id="S7ZH07"/>
<feature type="region of interest" description="Disordered" evidence="1">
    <location>
        <begin position="184"/>
        <end position="410"/>
    </location>
</feature>
<dbReference type="OrthoDB" id="4524805at2759"/>
<feature type="transmembrane region" description="Helical" evidence="2">
    <location>
        <begin position="50"/>
        <end position="77"/>
    </location>
</feature>
<evidence type="ECO:0000313" key="5">
    <source>
        <dbReference type="Proteomes" id="UP000019376"/>
    </source>
</evidence>
<name>S7ZH07_PENO1</name>
<feature type="compositionally biased region" description="Polar residues" evidence="1">
    <location>
        <begin position="195"/>
        <end position="248"/>
    </location>
</feature>
<keyword evidence="2" id="KW-1133">Transmembrane helix</keyword>